<proteinExistence type="predicted"/>
<reference evidence="2" key="1">
    <citation type="submission" date="2016-08" db="EMBL/GenBank/DDBJ databases">
        <authorList>
            <person name="Varghese N."/>
            <person name="Submissions Spin"/>
        </authorList>
    </citation>
    <scope>NUCLEOTIDE SEQUENCE [LARGE SCALE GENOMIC DNA]</scope>
    <source>
        <strain evidence="2">SGD-1123</strain>
    </source>
</reference>
<dbReference type="CDD" id="cd01301">
    <property type="entry name" value="rDP_like"/>
    <property type="match status" value="1"/>
</dbReference>
<dbReference type="SUPFAM" id="SSF51556">
    <property type="entry name" value="Metallo-dependent hydrolases"/>
    <property type="match status" value="1"/>
</dbReference>
<dbReference type="PROSITE" id="PS51365">
    <property type="entry name" value="RENAL_DIPEPTIDASE_2"/>
    <property type="match status" value="1"/>
</dbReference>
<sequence length="323" mass="36920">MFYYSTYMIEGGIEYFMIFDAHCDVLMKLYLDPDKLSFQSKEDMHITYPQLKERGSKVQLFAIYIPSYLKPGQRFQAALNMVNLFHKRIIEPHPDVKFVTSKEDIDNLQKHETGAMLTLEGAEAVEEDIGKLETLYRLGVRSVGLTWNWANAAADGALEPRGGGLTNFGYEMIDFLNEKRIWTDVSHLCEKSFWDTLEAARFPIASHSNAYSICPSPRNLKNGQIEALINKDSVIGVTFVPQFLNKTGSAELTDIIRHIEHICSLGGEEHVGFGSDFDGIDTTVKGLSFYRQYDNLIGTLQRYYTDKQIKKFLYGNFNRRIKC</sequence>
<dbReference type="InterPro" id="IPR008257">
    <property type="entry name" value="Pept_M19"/>
</dbReference>
<dbReference type="InterPro" id="IPR032466">
    <property type="entry name" value="Metal_Hydrolase"/>
</dbReference>
<dbReference type="GO" id="GO:0006508">
    <property type="term" value="P:proteolysis"/>
    <property type="evidence" value="ECO:0007669"/>
    <property type="project" value="InterPro"/>
</dbReference>
<dbReference type="InterPro" id="IPR000180">
    <property type="entry name" value="Dipep_AS"/>
</dbReference>
<dbReference type="Gene3D" id="3.20.20.140">
    <property type="entry name" value="Metal-dependent hydrolases"/>
    <property type="match status" value="1"/>
</dbReference>
<dbReference type="Pfam" id="PF01244">
    <property type="entry name" value="Peptidase_M19"/>
    <property type="match status" value="1"/>
</dbReference>
<name>A0A1C4BIE9_9BACI</name>
<protein>
    <submittedName>
        <fullName evidence="1">Membrane dipeptidase</fullName>
    </submittedName>
</protein>
<accession>A0A1C4BIE9</accession>
<dbReference type="GO" id="GO:0070573">
    <property type="term" value="F:metallodipeptidase activity"/>
    <property type="evidence" value="ECO:0007669"/>
    <property type="project" value="InterPro"/>
</dbReference>
<dbReference type="PANTHER" id="PTHR10443">
    <property type="entry name" value="MICROSOMAL DIPEPTIDASE"/>
    <property type="match status" value="1"/>
</dbReference>
<dbReference type="Proteomes" id="UP000181997">
    <property type="component" value="Unassembled WGS sequence"/>
</dbReference>
<dbReference type="AlphaFoldDB" id="A0A1C4BIE9"/>
<gene>
    <name evidence="1" type="ORF">GA0061094_2232</name>
</gene>
<keyword evidence="2" id="KW-1185">Reference proteome</keyword>
<dbReference type="EMBL" id="FMAU01000002">
    <property type="protein sequence ID" value="SCC06669.1"/>
    <property type="molecule type" value="Genomic_DNA"/>
</dbReference>
<organism evidence="1 2">
    <name type="scientific">[Bacillus] enclensis</name>
    <dbReference type="NCBI Taxonomy" id="1402860"/>
    <lineage>
        <taxon>Bacteria</taxon>
        <taxon>Bacillati</taxon>
        <taxon>Bacillota</taxon>
        <taxon>Bacilli</taxon>
        <taxon>Bacillales</taxon>
        <taxon>Bacillaceae</taxon>
        <taxon>Rossellomorea</taxon>
    </lineage>
</organism>
<dbReference type="PANTHER" id="PTHR10443:SF12">
    <property type="entry name" value="DIPEPTIDASE"/>
    <property type="match status" value="1"/>
</dbReference>
<evidence type="ECO:0000313" key="1">
    <source>
        <dbReference type="EMBL" id="SCC06669.1"/>
    </source>
</evidence>
<dbReference type="PROSITE" id="PS00869">
    <property type="entry name" value="RENAL_DIPEPTIDASE_1"/>
    <property type="match status" value="1"/>
</dbReference>
<evidence type="ECO:0000313" key="2">
    <source>
        <dbReference type="Proteomes" id="UP000181997"/>
    </source>
</evidence>